<dbReference type="OrthoDB" id="3430534at2759"/>
<gene>
    <name evidence="4" type="ORF">VE01_07070</name>
</gene>
<dbReference type="Proteomes" id="UP000091956">
    <property type="component" value="Unassembled WGS sequence"/>
</dbReference>
<accession>A0A1B8GDZ5</accession>
<keyword evidence="2" id="KW-0560">Oxidoreductase</keyword>
<dbReference type="Gene3D" id="3.90.25.10">
    <property type="entry name" value="UDP-galactose 4-epimerase, domain 1"/>
    <property type="match status" value="1"/>
</dbReference>
<dbReference type="Pfam" id="PF05368">
    <property type="entry name" value="NmrA"/>
    <property type="match status" value="1"/>
</dbReference>
<dbReference type="PANTHER" id="PTHR47706:SF7">
    <property type="entry name" value="CIPA-LIKE, PUTATIVE (AFU_ORTHOLOGUE AFUA_1G01630)-RELATED"/>
    <property type="match status" value="1"/>
</dbReference>
<dbReference type="EMBL" id="KV460247">
    <property type="protein sequence ID" value="OBT94049.1"/>
    <property type="molecule type" value="Genomic_DNA"/>
</dbReference>
<keyword evidence="1" id="KW-0521">NADP</keyword>
<evidence type="ECO:0000256" key="1">
    <source>
        <dbReference type="ARBA" id="ARBA00022857"/>
    </source>
</evidence>
<organism evidence="4 5">
    <name type="scientific">Pseudogymnoascus verrucosus</name>
    <dbReference type="NCBI Taxonomy" id="342668"/>
    <lineage>
        <taxon>Eukaryota</taxon>
        <taxon>Fungi</taxon>
        <taxon>Dikarya</taxon>
        <taxon>Ascomycota</taxon>
        <taxon>Pezizomycotina</taxon>
        <taxon>Leotiomycetes</taxon>
        <taxon>Thelebolales</taxon>
        <taxon>Thelebolaceae</taxon>
        <taxon>Pseudogymnoascus</taxon>
    </lineage>
</organism>
<evidence type="ECO:0000256" key="2">
    <source>
        <dbReference type="ARBA" id="ARBA00023002"/>
    </source>
</evidence>
<evidence type="ECO:0000259" key="3">
    <source>
        <dbReference type="Pfam" id="PF05368"/>
    </source>
</evidence>
<dbReference type="PANTHER" id="PTHR47706">
    <property type="entry name" value="NMRA-LIKE FAMILY PROTEIN"/>
    <property type="match status" value="1"/>
</dbReference>
<dbReference type="STRING" id="342668.A0A1B8GDZ5"/>
<dbReference type="InterPro" id="IPR008030">
    <property type="entry name" value="NmrA-like"/>
</dbReference>
<reference evidence="5" key="2">
    <citation type="journal article" date="2018" name="Nat. Commun.">
        <title>Extreme sensitivity to ultraviolet light in the fungal pathogen causing white-nose syndrome of bats.</title>
        <authorList>
            <person name="Palmer J.M."/>
            <person name="Drees K.P."/>
            <person name="Foster J.T."/>
            <person name="Lindner D.L."/>
        </authorList>
    </citation>
    <scope>NUCLEOTIDE SEQUENCE [LARGE SCALE GENOMIC DNA]</scope>
    <source>
        <strain evidence="5">UAMH 10579</strain>
    </source>
</reference>
<dbReference type="InterPro" id="IPR036291">
    <property type="entry name" value="NAD(P)-bd_dom_sf"/>
</dbReference>
<dbReference type="GO" id="GO:0016491">
    <property type="term" value="F:oxidoreductase activity"/>
    <property type="evidence" value="ECO:0007669"/>
    <property type="project" value="UniProtKB-KW"/>
</dbReference>
<feature type="domain" description="NmrA-like" evidence="3">
    <location>
        <begin position="8"/>
        <end position="232"/>
    </location>
</feature>
<reference evidence="4 5" key="1">
    <citation type="submission" date="2016-03" db="EMBL/GenBank/DDBJ databases">
        <title>Comparative genomics of Pseudogymnoascus destructans, the fungus causing white-nose syndrome of bats.</title>
        <authorList>
            <person name="Palmer J.M."/>
            <person name="Drees K.P."/>
            <person name="Foster J.T."/>
            <person name="Lindner D.L."/>
        </authorList>
    </citation>
    <scope>NUCLEOTIDE SEQUENCE [LARGE SCALE GENOMIC DNA]</scope>
    <source>
        <strain evidence="4 5">UAMH 10579</strain>
    </source>
</reference>
<protein>
    <recommendedName>
        <fullName evidence="3">NmrA-like domain-containing protein</fullName>
    </recommendedName>
</protein>
<dbReference type="RefSeq" id="XP_018127782.1">
    <property type="nucleotide sequence ID" value="XM_018276506.2"/>
</dbReference>
<evidence type="ECO:0000313" key="4">
    <source>
        <dbReference type="EMBL" id="OBT94049.1"/>
    </source>
</evidence>
<evidence type="ECO:0000313" key="5">
    <source>
        <dbReference type="Proteomes" id="UP000091956"/>
    </source>
</evidence>
<dbReference type="InterPro" id="IPR051609">
    <property type="entry name" value="NmrA/Isoflavone_reductase-like"/>
</dbReference>
<name>A0A1B8GDZ5_9PEZI</name>
<dbReference type="SUPFAM" id="SSF51735">
    <property type="entry name" value="NAD(P)-binding Rossmann-fold domains"/>
    <property type="match status" value="1"/>
</dbReference>
<dbReference type="Gene3D" id="3.40.50.720">
    <property type="entry name" value="NAD(P)-binding Rossmann-like Domain"/>
    <property type="match status" value="1"/>
</dbReference>
<sequence length="313" mass="34101">MAPQVQGRKIAIVGASGQLGKPMLKALLAKGIHAITVIQRLEATSIFPSGVTVKKGDLEDEAFLADVFKGQDAIVLMPPLSHIISLQKPAIRAAAKVGVRWILPSEFGPDPFASKLIEENILLKNKKEIRDFINELGVSSWISVAVGPWLDISLPLGLWGIDPKARKATIWRGADAKTSTATVTHSGEAAAAVLSLPEADLVKFKNKAVYAPSFRLSQREILEAVQRATSTTDADWDVTTREYEDIASEYEKNIKKGDGMAPFIKFFVTHFVEGLGGDFDHKVDAAELEKLEKLGLPKDNLEEVIKVALQQPT</sequence>
<dbReference type="GeneID" id="28840456"/>
<proteinExistence type="predicted"/>
<dbReference type="AlphaFoldDB" id="A0A1B8GDZ5"/>
<keyword evidence="5" id="KW-1185">Reference proteome</keyword>